<comment type="subunit">
    <text evidence="2">Homotetramer.</text>
</comment>
<dbReference type="Pfam" id="PF00436">
    <property type="entry name" value="SSB"/>
    <property type="match status" value="1"/>
</dbReference>
<dbReference type="NCBIfam" id="TIGR00621">
    <property type="entry name" value="ssb"/>
    <property type="match status" value="1"/>
</dbReference>
<dbReference type="PANTHER" id="PTHR10302:SF27">
    <property type="entry name" value="SINGLE-STRANDED DNA-BINDING PROTEIN"/>
    <property type="match status" value="1"/>
</dbReference>
<dbReference type="InterPro" id="IPR011344">
    <property type="entry name" value="ssDNA-bd"/>
</dbReference>
<dbReference type="GO" id="GO:0003697">
    <property type="term" value="F:single-stranded DNA binding"/>
    <property type="evidence" value="ECO:0007669"/>
    <property type="project" value="UniProtKB-UniRule"/>
</dbReference>
<dbReference type="EMBL" id="CP031023">
    <property type="protein sequence ID" value="AZA15259.1"/>
    <property type="molecule type" value="Genomic_DNA"/>
</dbReference>
<feature type="region of interest" description="Disordered" evidence="4">
    <location>
        <begin position="106"/>
        <end position="192"/>
    </location>
</feature>
<dbReference type="InterPro" id="IPR000424">
    <property type="entry name" value="Primosome_PriB/ssb"/>
</dbReference>
<evidence type="ECO:0000256" key="1">
    <source>
        <dbReference type="ARBA" id="ARBA00023125"/>
    </source>
</evidence>
<reference evidence="5" key="1">
    <citation type="submission" date="2018-07" db="EMBL/GenBank/DDBJ databases">
        <authorList>
            <person name="Somerville V."/>
        </authorList>
    </citation>
    <scope>NUCLEOTIDE SEQUENCE</scope>
    <source>
        <strain evidence="5">NWC_2_2</strain>
    </source>
</reference>
<dbReference type="InterPro" id="IPR012340">
    <property type="entry name" value="NA-bd_OB-fold"/>
</dbReference>
<dbReference type="RefSeq" id="WP_003616385.1">
    <property type="nucleotide sequence ID" value="NZ_BJLK01000028.1"/>
</dbReference>
<dbReference type="PANTHER" id="PTHR10302">
    <property type="entry name" value="SINGLE-STRANDED DNA-BINDING PROTEIN"/>
    <property type="match status" value="1"/>
</dbReference>
<dbReference type="CDD" id="cd04496">
    <property type="entry name" value="SSB_OBF"/>
    <property type="match status" value="1"/>
</dbReference>
<dbReference type="EMBL" id="JAJNUY010000029">
    <property type="protein sequence ID" value="MCD5563827.1"/>
    <property type="molecule type" value="Genomic_DNA"/>
</dbReference>
<dbReference type="Gene3D" id="2.40.50.140">
    <property type="entry name" value="Nucleic acid-binding proteins"/>
    <property type="match status" value="1"/>
</dbReference>
<evidence type="ECO:0000256" key="2">
    <source>
        <dbReference type="HAMAP-Rule" id="MF_00984"/>
    </source>
</evidence>
<keyword evidence="1 2" id="KW-0238">DNA-binding</keyword>
<comment type="caution">
    <text evidence="2">Lacks conserved residue(s) required for the propagation of feature annotation.</text>
</comment>
<dbReference type="GO" id="GO:0009295">
    <property type="term" value="C:nucleoid"/>
    <property type="evidence" value="ECO:0007669"/>
    <property type="project" value="TreeGrafter"/>
</dbReference>
<evidence type="ECO:0000256" key="3">
    <source>
        <dbReference type="RuleBase" id="RU000524"/>
    </source>
</evidence>
<dbReference type="OrthoDB" id="9809878at2"/>
<dbReference type="AlphaFoldDB" id="A0A061CDR7"/>
<evidence type="ECO:0000313" key="5">
    <source>
        <dbReference type="EMBL" id="AZA15259.1"/>
    </source>
</evidence>
<proteinExistence type="inferred from homology"/>
<accession>A0A061CDR7</accession>
<dbReference type="HAMAP" id="MF_00984">
    <property type="entry name" value="SSB"/>
    <property type="match status" value="1"/>
</dbReference>
<name>A0A061CDR7_LACDL</name>
<dbReference type="Proteomes" id="UP001200334">
    <property type="component" value="Unassembled WGS sequence"/>
</dbReference>
<protein>
    <recommendedName>
        <fullName evidence="2 3">Single-stranded DNA-binding protein</fullName>
        <shortName evidence="2">SSB</shortName>
    </recommendedName>
</protein>
<reference evidence="6 7" key="2">
    <citation type="submission" date="2021-12" db="EMBL/GenBank/DDBJ databases">
        <title>Antimicrobial susceptibility of Lactobacillus delbrueckii subsp. lactis obtained from milk products and other habitats.</title>
        <authorList>
            <person name="Shani N."/>
        </authorList>
    </citation>
    <scope>NUCLEOTIDE SEQUENCE [LARGE SCALE GENOMIC DNA]</scope>
    <source>
        <strain evidence="6 7">FAM 21755</strain>
    </source>
</reference>
<evidence type="ECO:0000256" key="4">
    <source>
        <dbReference type="SAM" id="MobiDB-lite"/>
    </source>
</evidence>
<sequence length="192" mass="20667">MINNVVLVGRLTRDPELRTTGSGISVATFTLAVDRQFTNASGQREADFISCVIWRKAAENFCNFTSKGSLVGIQGRIQTRNYDNKDGQRVYVTEVLVDNFSLLESRRERESRQQNGGFGGQGQSQNTGFNTGFGGGSGYANDNAFGSPAQSNGPANAGFNEDNKKDAGGDTNTNPFDSSDDAINVSNDDLPF</sequence>
<organism evidence="5">
    <name type="scientific">Lactobacillus delbrueckii subsp. lactis</name>
    <dbReference type="NCBI Taxonomy" id="29397"/>
    <lineage>
        <taxon>Bacteria</taxon>
        <taxon>Bacillati</taxon>
        <taxon>Bacillota</taxon>
        <taxon>Bacilli</taxon>
        <taxon>Lactobacillales</taxon>
        <taxon>Lactobacillaceae</taxon>
        <taxon>Lactobacillus</taxon>
    </lineage>
</organism>
<dbReference type="SUPFAM" id="SSF50249">
    <property type="entry name" value="Nucleic acid-binding proteins"/>
    <property type="match status" value="1"/>
</dbReference>
<evidence type="ECO:0000313" key="6">
    <source>
        <dbReference type="EMBL" id="MCD5563827.1"/>
    </source>
</evidence>
<evidence type="ECO:0000313" key="7">
    <source>
        <dbReference type="Proteomes" id="UP001200334"/>
    </source>
</evidence>
<dbReference type="FunFam" id="2.40.50.140:FF:000084">
    <property type="entry name" value="Single-stranded DNA-binding protein"/>
    <property type="match status" value="1"/>
</dbReference>
<dbReference type="GO" id="GO:0006260">
    <property type="term" value="P:DNA replication"/>
    <property type="evidence" value="ECO:0007669"/>
    <property type="project" value="InterPro"/>
</dbReference>
<gene>
    <name evidence="5" type="primary">ssb</name>
    <name evidence="5" type="ORF">DQL93_00105</name>
    <name evidence="6" type="ORF">LOB85_06865</name>
</gene>
<dbReference type="PROSITE" id="PS50935">
    <property type="entry name" value="SSB"/>
    <property type="match status" value="1"/>
</dbReference>